<feature type="transmembrane region" description="Helical" evidence="1">
    <location>
        <begin position="199"/>
        <end position="220"/>
    </location>
</feature>
<evidence type="ECO:0000313" key="3">
    <source>
        <dbReference type="EMBL" id="TFK25394.1"/>
    </source>
</evidence>
<gene>
    <name evidence="3" type="ORF">FA15DRAFT_361953</name>
</gene>
<dbReference type="OrthoDB" id="3341843at2759"/>
<keyword evidence="1" id="KW-0472">Membrane</keyword>
<feature type="transmembrane region" description="Helical" evidence="1">
    <location>
        <begin position="76"/>
        <end position="94"/>
    </location>
</feature>
<feature type="transmembrane region" description="Helical" evidence="1">
    <location>
        <begin position="106"/>
        <end position="126"/>
    </location>
</feature>
<evidence type="ECO:0000313" key="4">
    <source>
        <dbReference type="Proteomes" id="UP000307440"/>
    </source>
</evidence>
<sequence length="227" mass="25726">MISIFGCLAVSSLSILMYDYFLTLSDEIAHVWTSRLSFGLPLFYINRYLPFGSHFAMVYMSVTPGTADACGHLYRMMLWITVIASNTAHTIIYLQTCAIWGNKRLIVYPLLFLLLAKVLISVIFAASQLKDAKFYSSFEIKKPDPLRGCFISTSKNLSQYVFIVVFVSVFITITVTCIRAGQHLRRSDASWVSQLYRNGILYCFVILLFSLGNVIVPNLLRLVRCPV</sequence>
<dbReference type="Proteomes" id="UP000307440">
    <property type="component" value="Unassembled WGS sequence"/>
</dbReference>
<keyword evidence="4" id="KW-1185">Reference proteome</keyword>
<dbReference type="InterPro" id="IPR045340">
    <property type="entry name" value="DUF6533"/>
</dbReference>
<dbReference type="EMBL" id="ML210187">
    <property type="protein sequence ID" value="TFK25394.1"/>
    <property type="molecule type" value="Genomic_DNA"/>
</dbReference>
<accession>A0A5C3KY98</accession>
<feature type="transmembrane region" description="Helical" evidence="1">
    <location>
        <begin position="160"/>
        <end position="178"/>
    </location>
</feature>
<dbReference type="Pfam" id="PF20151">
    <property type="entry name" value="DUF6533"/>
    <property type="match status" value="1"/>
</dbReference>
<dbReference type="AlphaFoldDB" id="A0A5C3KY98"/>
<dbReference type="STRING" id="230819.A0A5C3KY98"/>
<proteinExistence type="predicted"/>
<protein>
    <recommendedName>
        <fullName evidence="2">DUF6533 domain-containing protein</fullName>
    </recommendedName>
</protein>
<keyword evidence="1" id="KW-1133">Transmembrane helix</keyword>
<evidence type="ECO:0000259" key="2">
    <source>
        <dbReference type="Pfam" id="PF20151"/>
    </source>
</evidence>
<feature type="domain" description="DUF6533" evidence="2">
    <location>
        <begin position="7"/>
        <end position="51"/>
    </location>
</feature>
<evidence type="ECO:0000256" key="1">
    <source>
        <dbReference type="SAM" id="Phobius"/>
    </source>
</evidence>
<organism evidence="3 4">
    <name type="scientific">Coprinopsis marcescibilis</name>
    <name type="common">Agaric fungus</name>
    <name type="synonym">Psathyrella marcescibilis</name>
    <dbReference type="NCBI Taxonomy" id="230819"/>
    <lineage>
        <taxon>Eukaryota</taxon>
        <taxon>Fungi</taxon>
        <taxon>Dikarya</taxon>
        <taxon>Basidiomycota</taxon>
        <taxon>Agaricomycotina</taxon>
        <taxon>Agaricomycetes</taxon>
        <taxon>Agaricomycetidae</taxon>
        <taxon>Agaricales</taxon>
        <taxon>Agaricineae</taxon>
        <taxon>Psathyrellaceae</taxon>
        <taxon>Coprinopsis</taxon>
    </lineage>
</organism>
<reference evidence="3 4" key="1">
    <citation type="journal article" date="2019" name="Nat. Ecol. Evol.">
        <title>Megaphylogeny resolves global patterns of mushroom evolution.</title>
        <authorList>
            <person name="Varga T."/>
            <person name="Krizsan K."/>
            <person name="Foldi C."/>
            <person name="Dima B."/>
            <person name="Sanchez-Garcia M."/>
            <person name="Sanchez-Ramirez S."/>
            <person name="Szollosi G.J."/>
            <person name="Szarkandi J.G."/>
            <person name="Papp V."/>
            <person name="Albert L."/>
            <person name="Andreopoulos W."/>
            <person name="Angelini C."/>
            <person name="Antonin V."/>
            <person name="Barry K.W."/>
            <person name="Bougher N.L."/>
            <person name="Buchanan P."/>
            <person name="Buyck B."/>
            <person name="Bense V."/>
            <person name="Catcheside P."/>
            <person name="Chovatia M."/>
            <person name="Cooper J."/>
            <person name="Damon W."/>
            <person name="Desjardin D."/>
            <person name="Finy P."/>
            <person name="Geml J."/>
            <person name="Haridas S."/>
            <person name="Hughes K."/>
            <person name="Justo A."/>
            <person name="Karasinski D."/>
            <person name="Kautmanova I."/>
            <person name="Kiss B."/>
            <person name="Kocsube S."/>
            <person name="Kotiranta H."/>
            <person name="LaButti K.M."/>
            <person name="Lechner B.E."/>
            <person name="Liimatainen K."/>
            <person name="Lipzen A."/>
            <person name="Lukacs Z."/>
            <person name="Mihaltcheva S."/>
            <person name="Morgado L.N."/>
            <person name="Niskanen T."/>
            <person name="Noordeloos M.E."/>
            <person name="Ohm R.A."/>
            <person name="Ortiz-Santana B."/>
            <person name="Ovrebo C."/>
            <person name="Racz N."/>
            <person name="Riley R."/>
            <person name="Savchenko A."/>
            <person name="Shiryaev A."/>
            <person name="Soop K."/>
            <person name="Spirin V."/>
            <person name="Szebenyi C."/>
            <person name="Tomsovsky M."/>
            <person name="Tulloss R.E."/>
            <person name="Uehling J."/>
            <person name="Grigoriev I.V."/>
            <person name="Vagvolgyi C."/>
            <person name="Papp T."/>
            <person name="Martin F.M."/>
            <person name="Miettinen O."/>
            <person name="Hibbett D.S."/>
            <person name="Nagy L.G."/>
        </authorList>
    </citation>
    <scope>NUCLEOTIDE SEQUENCE [LARGE SCALE GENOMIC DNA]</scope>
    <source>
        <strain evidence="3 4">CBS 121175</strain>
    </source>
</reference>
<name>A0A5C3KY98_COPMA</name>
<keyword evidence="1" id="KW-0812">Transmembrane</keyword>